<evidence type="ECO:0000259" key="7">
    <source>
        <dbReference type="Pfam" id="PF10277"/>
    </source>
</evidence>
<evidence type="ECO:0000313" key="8">
    <source>
        <dbReference type="EMBL" id="ELU15811.1"/>
    </source>
</evidence>
<dbReference type="GO" id="GO:0012505">
    <property type="term" value="C:endomembrane system"/>
    <property type="evidence" value="ECO:0007669"/>
    <property type="project" value="UniProtKB-SubCell"/>
</dbReference>
<reference evidence="10" key="1">
    <citation type="submission" date="2012-12" db="EMBL/GenBank/DDBJ databases">
        <authorList>
            <person name="Hellsten U."/>
            <person name="Grimwood J."/>
            <person name="Chapman J.A."/>
            <person name="Shapiro H."/>
            <person name="Aerts A."/>
            <person name="Otillar R.P."/>
            <person name="Terry A.Y."/>
            <person name="Boore J.L."/>
            <person name="Simakov O."/>
            <person name="Marletaz F."/>
            <person name="Cho S.-J."/>
            <person name="Edsinger-Gonzales E."/>
            <person name="Havlak P."/>
            <person name="Kuo D.-H."/>
            <person name="Larsson T."/>
            <person name="Lv J."/>
            <person name="Arendt D."/>
            <person name="Savage R."/>
            <person name="Osoegawa K."/>
            <person name="de Jong P."/>
            <person name="Lindberg D.R."/>
            <person name="Seaver E.C."/>
            <person name="Weisblat D.A."/>
            <person name="Putnam N.H."/>
            <person name="Grigoriev I.V."/>
            <person name="Rokhsar D.S."/>
        </authorList>
    </citation>
    <scope>NUCLEOTIDE SEQUENCE</scope>
    <source>
        <strain evidence="10">I ESC-2004</strain>
    </source>
</reference>
<feature type="transmembrane region" description="Helical" evidence="6">
    <location>
        <begin position="24"/>
        <end position="42"/>
    </location>
</feature>
<dbReference type="Pfam" id="PF10277">
    <property type="entry name" value="Frag1"/>
    <property type="match status" value="1"/>
</dbReference>
<keyword evidence="4 6" id="KW-1133">Transmembrane helix</keyword>
<dbReference type="InterPro" id="IPR019402">
    <property type="entry name" value="CWH43_N"/>
</dbReference>
<dbReference type="EMBL" id="AMQN01004460">
    <property type="status" value="NOT_ANNOTATED_CDS"/>
    <property type="molecule type" value="Genomic_DNA"/>
</dbReference>
<reference evidence="8 10" key="2">
    <citation type="journal article" date="2013" name="Nature">
        <title>Insights into bilaterian evolution from three spiralian genomes.</title>
        <authorList>
            <person name="Simakov O."/>
            <person name="Marletaz F."/>
            <person name="Cho S.J."/>
            <person name="Edsinger-Gonzales E."/>
            <person name="Havlak P."/>
            <person name="Hellsten U."/>
            <person name="Kuo D.H."/>
            <person name="Larsson T."/>
            <person name="Lv J."/>
            <person name="Arendt D."/>
            <person name="Savage R."/>
            <person name="Osoegawa K."/>
            <person name="de Jong P."/>
            <person name="Grimwood J."/>
            <person name="Chapman J.A."/>
            <person name="Shapiro H."/>
            <person name="Aerts A."/>
            <person name="Otillar R.P."/>
            <person name="Terry A.Y."/>
            <person name="Boore J.L."/>
            <person name="Grigoriev I.V."/>
            <person name="Lindberg D.R."/>
            <person name="Seaver E.C."/>
            <person name="Weisblat D.A."/>
            <person name="Putnam N.H."/>
            <person name="Rokhsar D.S."/>
        </authorList>
    </citation>
    <scope>NUCLEOTIDE SEQUENCE</scope>
    <source>
        <strain evidence="8 10">I ESC-2004</strain>
    </source>
</reference>
<dbReference type="FunCoup" id="R7VHN6">
    <property type="interactions" value="275"/>
</dbReference>
<dbReference type="EMBL" id="KB293569">
    <property type="protein sequence ID" value="ELU15811.1"/>
    <property type="molecule type" value="Genomic_DNA"/>
</dbReference>
<feature type="transmembrane region" description="Helical" evidence="6">
    <location>
        <begin position="63"/>
        <end position="81"/>
    </location>
</feature>
<feature type="transmembrane region" description="Helical" evidence="6">
    <location>
        <begin position="172"/>
        <end position="193"/>
    </location>
</feature>
<dbReference type="PANTHER" id="PTHR21324">
    <property type="entry name" value="FASTING-INDUCIBLE INTEGRAL MEMBRANE PROTEIN TM6P1-RELATED"/>
    <property type="match status" value="1"/>
</dbReference>
<evidence type="ECO:0000256" key="2">
    <source>
        <dbReference type="ARBA" id="ARBA00006565"/>
    </source>
</evidence>
<name>R7VHN6_CAPTE</name>
<proteinExistence type="inferred from homology"/>
<dbReference type="AlphaFoldDB" id="R7VHN6"/>
<dbReference type="HOGENOM" id="CLU_059992_2_2_1"/>
<feature type="transmembrane region" description="Helical" evidence="6">
    <location>
        <begin position="87"/>
        <end position="107"/>
    </location>
</feature>
<dbReference type="OrthoDB" id="191706at2759"/>
<comment type="subcellular location">
    <subcellularLocation>
        <location evidence="1">Endomembrane system</location>
        <topology evidence="1">Multi-pass membrane protein</topology>
    </subcellularLocation>
</comment>
<evidence type="ECO:0000256" key="3">
    <source>
        <dbReference type="ARBA" id="ARBA00022692"/>
    </source>
</evidence>
<keyword evidence="10" id="KW-1185">Reference proteome</keyword>
<dbReference type="InterPro" id="IPR050911">
    <property type="entry name" value="DRAM/TMEM150_Autophagy_Mod"/>
</dbReference>
<dbReference type="STRING" id="283909.R7VHN6"/>
<accession>R7VHN6</accession>
<comment type="similarity">
    <text evidence="2">Belongs to the DRAM/TMEM150 family.</text>
</comment>
<dbReference type="PANTHER" id="PTHR21324:SF2">
    <property type="entry name" value="EG:22E5.9 PROTEIN"/>
    <property type="match status" value="1"/>
</dbReference>
<feature type="domain" description="CWH43-like N-terminal" evidence="7">
    <location>
        <begin position="9"/>
        <end position="198"/>
    </location>
</feature>
<evidence type="ECO:0000256" key="4">
    <source>
        <dbReference type="ARBA" id="ARBA00022989"/>
    </source>
</evidence>
<evidence type="ECO:0000256" key="6">
    <source>
        <dbReference type="SAM" id="Phobius"/>
    </source>
</evidence>
<evidence type="ECO:0000313" key="9">
    <source>
        <dbReference type="EnsemblMetazoa" id="CapteP183312"/>
    </source>
</evidence>
<dbReference type="Proteomes" id="UP000014760">
    <property type="component" value="Unassembled WGS sequence"/>
</dbReference>
<evidence type="ECO:0000256" key="1">
    <source>
        <dbReference type="ARBA" id="ARBA00004127"/>
    </source>
</evidence>
<evidence type="ECO:0000313" key="10">
    <source>
        <dbReference type="Proteomes" id="UP000014760"/>
    </source>
</evidence>
<keyword evidence="5 6" id="KW-0472">Membrane</keyword>
<dbReference type="OMA" id="QNRLALW"/>
<reference evidence="9" key="3">
    <citation type="submission" date="2015-06" db="UniProtKB">
        <authorList>
            <consortium name="EnsemblMetazoa"/>
        </authorList>
    </citation>
    <scope>IDENTIFICATION</scope>
</reference>
<organism evidence="8">
    <name type="scientific">Capitella teleta</name>
    <name type="common">Polychaete worm</name>
    <dbReference type="NCBI Taxonomy" id="283909"/>
    <lineage>
        <taxon>Eukaryota</taxon>
        <taxon>Metazoa</taxon>
        <taxon>Spiralia</taxon>
        <taxon>Lophotrochozoa</taxon>
        <taxon>Annelida</taxon>
        <taxon>Polychaeta</taxon>
        <taxon>Sedentaria</taxon>
        <taxon>Scolecida</taxon>
        <taxon>Capitellidae</taxon>
        <taxon>Capitella</taxon>
    </lineage>
</organism>
<gene>
    <name evidence="8" type="ORF">CAPTEDRAFT_183312</name>
</gene>
<protein>
    <recommendedName>
        <fullName evidence="7">CWH43-like N-terminal domain-containing protein</fullName>
    </recommendedName>
</protein>
<evidence type="ECO:0000256" key="5">
    <source>
        <dbReference type="ARBA" id="ARBA00023136"/>
    </source>
</evidence>
<keyword evidence="3 6" id="KW-0812">Transmembrane</keyword>
<dbReference type="EnsemblMetazoa" id="CapteT183312">
    <property type="protein sequence ID" value="CapteP183312"/>
    <property type="gene ID" value="CapteG183312"/>
</dbReference>
<sequence>MLSISSFRVCFLSDTGAIPPESCIFAQLLNLTAVVVGATVYVRYRHVRETCMDRPKILIANKVSLVLGLLAALGVSMVGNFQETNVLVVHLIGAILAFGIGTVYCWLTSALSYKMCPSVSSRLTCHIRVLISSFTSVAFIITFTLDGIAKRYFHGNDPRKWYPSDGGWSEHLVSTVSEWLMAIAMLMFFLTFVGEFKSIHVGEPPLVIIVSESTSTNSHDSAASYGACRRTSVTA</sequence>
<feature type="transmembrane region" description="Helical" evidence="6">
    <location>
        <begin position="127"/>
        <end position="152"/>
    </location>
</feature>